<accession>A0A6S6U9S2</accession>
<dbReference type="Pfam" id="PF08906">
    <property type="entry name" value="T6SS_Tdi1_C"/>
    <property type="match status" value="1"/>
</dbReference>
<reference evidence="2" key="1">
    <citation type="submission" date="2020-01" db="EMBL/GenBank/DDBJ databases">
        <authorList>
            <person name="Meier V. D."/>
            <person name="Meier V D."/>
        </authorList>
    </citation>
    <scope>NUCLEOTIDE SEQUENCE</scope>
    <source>
        <strain evidence="2">HLG_WM_MAG_08</strain>
    </source>
</reference>
<evidence type="ECO:0000313" key="2">
    <source>
        <dbReference type="EMBL" id="CAA6824828.1"/>
    </source>
</evidence>
<dbReference type="AlphaFoldDB" id="A0A6S6U9S2"/>
<evidence type="ECO:0000259" key="1">
    <source>
        <dbReference type="Pfam" id="PF08906"/>
    </source>
</evidence>
<name>A0A6S6U9S2_9GAMM</name>
<proteinExistence type="predicted"/>
<dbReference type="EMBL" id="CACVAV010000392">
    <property type="protein sequence ID" value="CAA6824828.1"/>
    <property type="molecule type" value="Genomic_DNA"/>
</dbReference>
<sequence length="169" mass="18876">MPARKIVLFKNYYKLHAKYNLGTTMDIIQTVKDAWGWTGIAPVEVVTENDFANFILKDEADKFWRLCPEDVYCKVVADSIEAYNKLITDEDFVYDWFVDAYVEDAKATLGELTEGQKYTLIIPGALDGDYDGDNMKIAPIEDIICASGALGKQIKDLPDGSKIAFDAAA</sequence>
<dbReference type="InterPro" id="IPR015002">
    <property type="entry name" value="T6SS_Tdi1_C"/>
</dbReference>
<protein>
    <submittedName>
        <fullName evidence="2">DUF1851 domain-containing protein</fullName>
    </submittedName>
</protein>
<gene>
    <name evidence="2" type="ORF">HELGO_WM24957</name>
</gene>
<feature type="domain" description="T6SS immunity protein Tdi1 C-terminal" evidence="1">
    <location>
        <begin position="78"/>
        <end position="141"/>
    </location>
</feature>
<organism evidence="2">
    <name type="scientific">uncultured Thiotrichaceae bacterium</name>
    <dbReference type="NCBI Taxonomy" id="298394"/>
    <lineage>
        <taxon>Bacteria</taxon>
        <taxon>Pseudomonadati</taxon>
        <taxon>Pseudomonadota</taxon>
        <taxon>Gammaproteobacteria</taxon>
        <taxon>Thiotrichales</taxon>
        <taxon>Thiotrichaceae</taxon>
        <taxon>environmental samples</taxon>
    </lineage>
</organism>